<keyword evidence="3" id="KW-1185">Reference proteome</keyword>
<reference evidence="3" key="2">
    <citation type="submission" date="2009-11" db="EMBL/GenBank/DDBJ databases">
        <title>The Genome Sequence of Allomyces macrogynus strain ATCC 38327.</title>
        <authorList>
            <consortium name="The Broad Institute Genome Sequencing Platform"/>
            <person name="Russ C."/>
            <person name="Cuomo C."/>
            <person name="Shea T."/>
            <person name="Young S.K."/>
            <person name="Zeng Q."/>
            <person name="Koehrsen M."/>
            <person name="Haas B."/>
            <person name="Borodovsky M."/>
            <person name="Guigo R."/>
            <person name="Alvarado L."/>
            <person name="Berlin A."/>
            <person name="Borenstein D."/>
            <person name="Chen Z."/>
            <person name="Engels R."/>
            <person name="Freedman E."/>
            <person name="Gellesch M."/>
            <person name="Goldberg J."/>
            <person name="Griggs A."/>
            <person name="Gujja S."/>
            <person name="Heiman D."/>
            <person name="Hepburn T."/>
            <person name="Howarth C."/>
            <person name="Jen D."/>
            <person name="Larson L."/>
            <person name="Lewis B."/>
            <person name="Mehta T."/>
            <person name="Park D."/>
            <person name="Pearson M."/>
            <person name="Roberts A."/>
            <person name="Saif S."/>
            <person name="Shenoy N."/>
            <person name="Sisk P."/>
            <person name="Stolte C."/>
            <person name="Sykes S."/>
            <person name="Walk T."/>
            <person name="White J."/>
            <person name="Yandava C."/>
            <person name="Burger G."/>
            <person name="Gray M.W."/>
            <person name="Holland P.W.H."/>
            <person name="King N."/>
            <person name="Lang F.B.F."/>
            <person name="Roger A.J."/>
            <person name="Ruiz-Trillo I."/>
            <person name="Lander E."/>
            <person name="Nusbaum C."/>
        </authorList>
    </citation>
    <scope>NUCLEOTIDE SEQUENCE [LARGE SCALE GENOMIC DNA]</scope>
    <source>
        <strain evidence="3">ATCC 38327</strain>
    </source>
</reference>
<feature type="compositionally biased region" description="Low complexity" evidence="1">
    <location>
        <begin position="652"/>
        <end position="662"/>
    </location>
</feature>
<dbReference type="EMBL" id="GG745363">
    <property type="protein sequence ID" value="KNE69977.1"/>
    <property type="molecule type" value="Genomic_DNA"/>
</dbReference>
<feature type="compositionally biased region" description="Acidic residues" evidence="1">
    <location>
        <begin position="398"/>
        <end position="407"/>
    </location>
</feature>
<dbReference type="Proteomes" id="UP000054350">
    <property type="component" value="Unassembled WGS sequence"/>
</dbReference>
<dbReference type="OMA" id="EPHSGHW"/>
<feature type="region of interest" description="Disordered" evidence="1">
    <location>
        <begin position="109"/>
        <end position="137"/>
    </location>
</feature>
<feature type="compositionally biased region" description="Basic and acidic residues" evidence="1">
    <location>
        <begin position="113"/>
        <end position="136"/>
    </location>
</feature>
<proteinExistence type="predicted"/>
<reference evidence="2 3" key="1">
    <citation type="submission" date="2009-11" db="EMBL/GenBank/DDBJ databases">
        <title>Annotation of Allomyces macrogynus ATCC 38327.</title>
        <authorList>
            <consortium name="The Broad Institute Genome Sequencing Platform"/>
            <person name="Russ C."/>
            <person name="Cuomo C."/>
            <person name="Burger G."/>
            <person name="Gray M.W."/>
            <person name="Holland P.W.H."/>
            <person name="King N."/>
            <person name="Lang F.B.F."/>
            <person name="Roger A.J."/>
            <person name="Ruiz-Trillo I."/>
            <person name="Young S.K."/>
            <person name="Zeng Q."/>
            <person name="Gargeya S."/>
            <person name="Fitzgerald M."/>
            <person name="Haas B."/>
            <person name="Abouelleil A."/>
            <person name="Alvarado L."/>
            <person name="Arachchi H.M."/>
            <person name="Berlin A."/>
            <person name="Chapman S.B."/>
            <person name="Gearin G."/>
            <person name="Goldberg J."/>
            <person name="Griggs A."/>
            <person name="Gujja S."/>
            <person name="Hansen M."/>
            <person name="Heiman D."/>
            <person name="Howarth C."/>
            <person name="Larimer J."/>
            <person name="Lui A."/>
            <person name="MacDonald P.J.P."/>
            <person name="McCowen C."/>
            <person name="Montmayeur A."/>
            <person name="Murphy C."/>
            <person name="Neiman D."/>
            <person name="Pearson M."/>
            <person name="Priest M."/>
            <person name="Roberts A."/>
            <person name="Saif S."/>
            <person name="Shea T."/>
            <person name="Sisk P."/>
            <person name="Stolte C."/>
            <person name="Sykes S."/>
            <person name="Wortman J."/>
            <person name="Nusbaum C."/>
            <person name="Birren B."/>
        </authorList>
    </citation>
    <scope>NUCLEOTIDE SEQUENCE [LARGE SCALE GENOMIC DNA]</scope>
    <source>
        <strain evidence="2 3">ATCC 38327</strain>
    </source>
</reference>
<protein>
    <submittedName>
        <fullName evidence="2">Uncharacterized protein</fullName>
    </submittedName>
</protein>
<name>A0A0L0T5H1_ALLM3</name>
<feature type="compositionally biased region" description="Basic and acidic residues" evidence="1">
    <location>
        <begin position="701"/>
        <end position="726"/>
    </location>
</feature>
<dbReference type="STRING" id="578462.A0A0L0T5H1"/>
<dbReference type="AlphaFoldDB" id="A0A0L0T5H1"/>
<sequence length="744" mass="77224">MLMAHHNGAPPDHHGARVDDDDADILFAPSLAMDEEDGQHSAPAYARYVAGLRESAAHLHAFLASHIHDAGAPRELAVAARTLAAVDLLIDSLADLAPRLADLHDEHEVVDEQQPRAVEEDEGDHHHLSAVEHDNDAATNGVYSEYEHHDYEQEHDYDDDDVHTAYATAERDDDNGNYHDDENDHAAFAAAYDGHIDPSTPPDVAPAATTLVEHDHDDDATNRTPIPAAPLSTHEPAVPDAPEHIPPATPPSHVLAPVALAATPPGSSVTRHFASLYRTASTRSAATGSNTLATSLDAVDFYAGYAADNPPPAVPPIPETEEPAPVATGKSPMRALIGKLDALHEEFQRYVHGNTPPASPAQNATTTGPKLPPRSSLPRALGNANGESGVMVMRSGTSEEDDDDDDFQSVLSSPVGSVSGTPAPTAPVTAPAIAPPLTAPIHVDDDIDDDIDDVPCHFHTESLRRTTTSPPPPGIDLPAAVPHNKKRGVAESIIDDSPTPRPSTSVHPAPTAAPRATTPAPAAPAAAPTAYHRTAEHRRPAPARPSPTHAPSPAPATPAAPTPAPAPAPASSPAPTPPTPQPSTTLSTAVTAPAYRPRATMADLAADAAADAAAARAAVAEHDRRIAAAMQRARHSSLPATTSPPGGDHESNSGSGSSLGAGVPIPRAHLLADTPPAARLAKGALEEAAAVIASHMPPDVVQEHQRRKAQDKAGRGRAMSEPDVGRGARRAASAHDEPAAQSLA</sequence>
<feature type="region of interest" description="Disordered" evidence="1">
    <location>
        <begin position="351"/>
        <end position="425"/>
    </location>
</feature>
<feature type="compositionally biased region" description="Low complexity" evidence="1">
    <location>
        <begin position="409"/>
        <end position="425"/>
    </location>
</feature>
<feature type="region of interest" description="Disordered" evidence="1">
    <location>
        <begin position="462"/>
        <end position="588"/>
    </location>
</feature>
<evidence type="ECO:0000256" key="1">
    <source>
        <dbReference type="SAM" id="MobiDB-lite"/>
    </source>
</evidence>
<feature type="compositionally biased region" description="Low complexity" evidence="1">
    <location>
        <begin position="508"/>
        <end position="530"/>
    </location>
</feature>
<organism evidence="2 3">
    <name type="scientific">Allomyces macrogynus (strain ATCC 38327)</name>
    <name type="common">Allomyces javanicus var. macrogynus</name>
    <dbReference type="NCBI Taxonomy" id="578462"/>
    <lineage>
        <taxon>Eukaryota</taxon>
        <taxon>Fungi</taxon>
        <taxon>Fungi incertae sedis</taxon>
        <taxon>Blastocladiomycota</taxon>
        <taxon>Blastocladiomycetes</taxon>
        <taxon>Blastocladiales</taxon>
        <taxon>Blastocladiaceae</taxon>
        <taxon>Allomyces</taxon>
    </lineage>
</organism>
<dbReference type="VEuPathDB" id="FungiDB:AMAG_20150"/>
<evidence type="ECO:0000313" key="2">
    <source>
        <dbReference type="EMBL" id="KNE69977.1"/>
    </source>
</evidence>
<feature type="compositionally biased region" description="Pro residues" evidence="1">
    <location>
        <begin position="542"/>
        <end position="581"/>
    </location>
</feature>
<feature type="region of interest" description="Disordered" evidence="1">
    <location>
        <begin position="214"/>
        <end position="247"/>
    </location>
</feature>
<feature type="region of interest" description="Disordered" evidence="1">
    <location>
        <begin position="695"/>
        <end position="744"/>
    </location>
</feature>
<accession>A0A0L0T5H1</accession>
<gene>
    <name evidence="2" type="ORF">AMAG_20150</name>
</gene>
<feature type="region of interest" description="Disordered" evidence="1">
    <location>
        <begin position="628"/>
        <end position="662"/>
    </location>
</feature>
<dbReference type="OrthoDB" id="10448350at2759"/>
<evidence type="ECO:0000313" key="3">
    <source>
        <dbReference type="Proteomes" id="UP000054350"/>
    </source>
</evidence>